<organism evidence="1 2">
    <name type="scientific">Arthrobacter sulfonylureivorans</name>
    <dbReference type="NCBI Taxonomy" id="2486855"/>
    <lineage>
        <taxon>Bacteria</taxon>
        <taxon>Bacillati</taxon>
        <taxon>Actinomycetota</taxon>
        <taxon>Actinomycetes</taxon>
        <taxon>Micrococcales</taxon>
        <taxon>Micrococcaceae</taxon>
        <taxon>Arthrobacter</taxon>
    </lineage>
</organism>
<gene>
    <name evidence="1" type="ORF">MNQ99_17690</name>
</gene>
<keyword evidence="2" id="KW-1185">Reference proteome</keyword>
<dbReference type="Gene3D" id="1.10.260.40">
    <property type="entry name" value="lambda repressor-like DNA-binding domains"/>
    <property type="match status" value="1"/>
</dbReference>
<evidence type="ECO:0000313" key="2">
    <source>
        <dbReference type="Proteomes" id="UP000829069"/>
    </source>
</evidence>
<accession>A0ABY3WDE1</accession>
<dbReference type="SUPFAM" id="SSF47413">
    <property type="entry name" value="lambda repressor-like DNA-binding domains"/>
    <property type="match status" value="1"/>
</dbReference>
<dbReference type="EMBL" id="CP093326">
    <property type="protein sequence ID" value="UNK45724.1"/>
    <property type="molecule type" value="Genomic_DNA"/>
</dbReference>
<dbReference type="RefSeq" id="WP_241913908.1">
    <property type="nucleotide sequence ID" value="NZ_CP093326.1"/>
</dbReference>
<evidence type="ECO:0000313" key="1">
    <source>
        <dbReference type="EMBL" id="UNK45724.1"/>
    </source>
</evidence>
<protein>
    <recommendedName>
        <fullName evidence="3">Transcriptional regulator</fullName>
    </recommendedName>
</protein>
<reference evidence="1 2" key="1">
    <citation type="submission" date="2022-03" db="EMBL/GenBank/DDBJ databases">
        <title>Isotopic signatures of nitrous oxide derived from detoxification processes.</title>
        <authorList>
            <person name="Behrendt U."/>
            <person name="Buchen C."/>
            <person name="Well R."/>
            <person name="Ulrich A."/>
            <person name="Rohe L."/>
            <person name="Kolb S."/>
            <person name="Schloter M."/>
            <person name="Horn M.A."/>
            <person name="Augustin J."/>
        </authorList>
    </citation>
    <scope>NUCLEOTIDE SEQUENCE [LARGE SCALE GENOMIC DNA]</scope>
    <source>
        <strain evidence="1 2">S4-C24</strain>
    </source>
</reference>
<sequence length="105" mass="11675">MSKNPLMITSDLARAARALTQVSAKVIARSAGLDKQQVRDFEKGNAPLTPEQNEQLRRALGQFGVVFIEDDDHGGYGVRRKFNATKVRRLETWEGEGGPAYEDDI</sequence>
<proteinExistence type="predicted"/>
<dbReference type="InterPro" id="IPR010982">
    <property type="entry name" value="Lambda_DNA-bd_dom_sf"/>
</dbReference>
<name>A0ABY3WDE1_9MICC</name>
<evidence type="ECO:0008006" key="3">
    <source>
        <dbReference type="Google" id="ProtNLM"/>
    </source>
</evidence>
<dbReference type="Proteomes" id="UP000829069">
    <property type="component" value="Chromosome"/>
</dbReference>